<dbReference type="AlphaFoldDB" id="A0A160VFE9"/>
<evidence type="ECO:0000313" key="1">
    <source>
        <dbReference type="EMBL" id="CUV03580.1"/>
    </source>
</evidence>
<reference evidence="1" key="1">
    <citation type="submission" date="2015-10" db="EMBL/GenBank/DDBJ databases">
        <authorList>
            <person name="Gilbert D.G."/>
        </authorList>
    </citation>
    <scope>NUCLEOTIDE SEQUENCE</scope>
</reference>
<organism evidence="1">
    <name type="scientific">hydrothermal vent metagenome</name>
    <dbReference type="NCBI Taxonomy" id="652676"/>
    <lineage>
        <taxon>unclassified sequences</taxon>
        <taxon>metagenomes</taxon>
        <taxon>ecological metagenomes</taxon>
    </lineage>
</organism>
<protein>
    <submittedName>
        <fullName evidence="1">Uncharacterized protein</fullName>
    </submittedName>
</protein>
<proteinExistence type="predicted"/>
<gene>
    <name evidence="1" type="ORF">MGWOODY_Clf1926</name>
</gene>
<name>A0A160VFE9_9ZZZZ</name>
<sequence length="61" mass="7003">MFDKKSLDAMFSELRDNYELEPEWEEIQRDAHLGIARSDGGVDMGDIDPRVAEVLKKHNPS</sequence>
<accession>A0A160VFE9</accession>
<dbReference type="EMBL" id="FAXA01000439">
    <property type="protein sequence ID" value="CUV03580.1"/>
    <property type="molecule type" value="Genomic_DNA"/>
</dbReference>